<dbReference type="RefSeq" id="WP_168089953.1">
    <property type="nucleotide sequence ID" value="NZ_JAAVJC010000272.1"/>
</dbReference>
<dbReference type="Proteomes" id="UP000727056">
    <property type="component" value="Unassembled WGS sequence"/>
</dbReference>
<dbReference type="EMBL" id="JAAVJC010000272">
    <property type="protein sequence ID" value="NJQ17275.1"/>
    <property type="molecule type" value="Genomic_DNA"/>
</dbReference>
<accession>A0ABX1CHB4</accession>
<organism evidence="2 3">
    <name type="scientific">Streptomyces bohaiensis</name>
    <dbReference type="NCBI Taxonomy" id="1431344"/>
    <lineage>
        <taxon>Bacteria</taxon>
        <taxon>Bacillati</taxon>
        <taxon>Actinomycetota</taxon>
        <taxon>Actinomycetes</taxon>
        <taxon>Kitasatosporales</taxon>
        <taxon>Streptomycetaceae</taxon>
        <taxon>Streptomyces</taxon>
    </lineage>
</organism>
<evidence type="ECO:0000313" key="2">
    <source>
        <dbReference type="EMBL" id="NJQ17275.1"/>
    </source>
</evidence>
<feature type="domain" description="DUF397" evidence="1">
    <location>
        <begin position="64"/>
        <end position="116"/>
    </location>
</feature>
<evidence type="ECO:0000313" key="3">
    <source>
        <dbReference type="Proteomes" id="UP000727056"/>
    </source>
</evidence>
<gene>
    <name evidence="2" type="ORF">HCN52_20600</name>
</gene>
<protein>
    <submittedName>
        <fullName evidence="2">DUF397 domain-containing protein</fullName>
    </submittedName>
</protein>
<name>A0ABX1CHB4_9ACTN</name>
<reference evidence="2 3" key="1">
    <citation type="submission" date="2020-03" db="EMBL/GenBank/DDBJ databases">
        <title>Draft genome of Streptomyces sp. ventii, isolated from the Axial Seamount in the Pacific Ocean, and resequencing of the two type strains Streptomyces lonarensis strain NCL 716 and Streptomyces bohaiensis strain 11A07.</title>
        <authorList>
            <person name="Loughran R.M."/>
            <person name="Pfannmuller K.M."/>
            <person name="Wasson B.J."/>
            <person name="Deadmond M.C."/>
            <person name="Paddock B.E."/>
            <person name="Koyack M.J."/>
            <person name="Gallegos D.A."/>
            <person name="Mitchell E.A."/>
            <person name="Ushijima B."/>
            <person name="Saw J.H."/>
            <person name="Mcphail K.L."/>
            <person name="Videau P."/>
        </authorList>
    </citation>
    <scope>NUCLEOTIDE SEQUENCE [LARGE SCALE GENOMIC DNA]</scope>
    <source>
        <strain evidence="2 3">11A07</strain>
    </source>
</reference>
<comment type="caution">
    <text evidence="2">The sequence shown here is derived from an EMBL/GenBank/DDBJ whole genome shotgun (WGS) entry which is preliminary data.</text>
</comment>
<dbReference type="Pfam" id="PF04149">
    <property type="entry name" value="DUF397"/>
    <property type="match status" value="1"/>
</dbReference>
<proteinExistence type="predicted"/>
<evidence type="ECO:0000259" key="1">
    <source>
        <dbReference type="Pfam" id="PF04149"/>
    </source>
</evidence>
<keyword evidence="3" id="KW-1185">Reference proteome</keyword>
<sequence length="119" mass="13040">MIQHSLNSVRPELLRCGPRPPCLLLPWPGAEQGRPLRRSSGRYWRSWGGERWASSKGRGSVEGAEFRTSSYSQPCDSHCAEVALSEAAVGVRDSKDPGGPVVAFGRESWARFIDGLTGR</sequence>
<dbReference type="InterPro" id="IPR007278">
    <property type="entry name" value="DUF397"/>
</dbReference>